<dbReference type="PANTHER" id="PTHR42714">
    <property type="entry name" value="TRNA MODIFICATION GTPASE GTPBP3"/>
    <property type="match status" value="1"/>
</dbReference>
<dbReference type="InterPro" id="IPR006073">
    <property type="entry name" value="GTP-bd"/>
</dbReference>
<accession>A0A650EMM0</accession>
<keyword evidence="5 10" id="KW-0547">Nucleotide-binding</keyword>
<dbReference type="GO" id="GO:0003924">
    <property type="term" value="F:GTPase activity"/>
    <property type="evidence" value="ECO:0007669"/>
    <property type="project" value="UniProtKB-UniRule"/>
</dbReference>
<dbReference type="InterPro" id="IPR025867">
    <property type="entry name" value="MnmE_helical"/>
</dbReference>
<dbReference type="EC" id="3.6.-.-" evidence="10"/>
<feature type="binding site" evidence="10">
    <location>
        <begin position="242"/>
        <end position="248"/>
    </location>
    <ligand>
        <name>GTP</name>
        <dbReference type="ChEBI" id="CHEBI:37565"/>
    </ligand>
</feature>
<dbReference type="GO" id="GO:0046872">
    <property type="term" value="F:metal ion binding"/>
    <property type="evidence" value="ECO:0007669"/>
    <property type="project" value="UniProtKB-KW"/>
</dbReference>
<keyword evidence="7 10" id="KW-0460">Magnesium</keyword>
<protein>
    <recommendedName>
        <fullName evidence="10">tRNA modification GTPase MnmE</fullName>
        <ecNumber evidence="10">3.6.-.-</ecNumber>
    </recommendedName>
</protein>
<evidence type="ECO:0000256" key="7">
    <source>
        <dbReference type="ARBA" id="ARBA00022842"/>
    </source>
</evidence>
<dbReference type="Pfam" id="PF01926">
    <property type="entry name" value="MMR_HSR1"/>
    <property type="match status" value="1"/>
</dbReference>
<keyword evidence="4 10" id="KW-0479">Metal-binding</keyword>
<evidence type="ECO:0000256" key="10">
    <source>
        <dbReference type="HAMAP-Rule" id="MF_00379"/>
    </source>
</evidence>
<keyword evidence="2 10" id="KW-0963">Cytoplasm</keyword>
<dbReference type="NCBIfam" id="TIGR00231">
    <property type="entry name" value="small_GTP"/>
    <property type="match status" value="1"/>
</dbReference>
<dbReference type="Pfam" id="PF12631">
    <property type="entry name" value="MnmE_helical"/>
    <property type="match status" value="1"/>
</dbReference>
<dbReference type="Gene3D" id="3.40.50.300">
    <property type="entry name" value="P-loop containing nucleotide triphosphate hydrolases"/>
    <property type="match status" value="1"/>
</dbReference>
<dbReference type="InterPro" id="IPR027368">
    <property type="entry name" value="MnmE_dom2"/>
</dbReference>
<evidence type="ECO:0000256" key="1">
    <source>
        <dbReference type="ARBA" id="ARBA00011043"/>
    </source>
</evidence>
<gene>
    <name evidence="10 13" type="primary">mnmE</name>
    <name evidence="10" type="synonym">trmE</name>
    <name evidence="13" type="ORF">Elusimicrob1349_0210</name>
</gene>
<keyword evidence="6 10" id="KW-0378">Hydrolase</keyword>
<dbReference type="SUPFAM" id="SSF52540">
    <property type="entry name" value="P-loop containing nucleoside triphosphate hydrolases"/>
    <property type="match status" value="1"/>
</dbReference>
<reference evidence="13" key="1">
    <citation type="journal article" date="2020" name="J. ISSAAS">
        <title>Lactobacilli and other gastrointestinal microbiota of Peromyscus leucopus, reservoir host for agents of Lyme disease and other zoonoses in North America.</title>
        <authorList>
            <person name="Milovic A."/>
            <person name="Bassam K."/>
            <person name="Shao H."/>
            <person name="Chatzistamou I."/>
            <person name="Tufts D.M."/>
            <person name="Diuk-Wasser M."/>
            <person name="Barbour A.G."/>
        </authorList>
    </citation>
    <scope>NUCLEOTIDE SEQUENCE</scope>
    <source>
        <strain evidence="13">LL30</strain>
    </source>
</reference>
<dbReference type="GO" id="GO:0005737">
    <property type="term" value="C:cytoplasm"/>
    <property type="evidence" value="ECO:0007669"/>
    <property type="project" value="UniProtKB-SubCell"/>
</dbReference>
<dbReference type="InterPro" id="IPR005225">
    <property type="entry name" value="Small_GTP-bd"/>
</dbReference>
<dbReference type="NCBIfam" id="TIGR00450">
    <property type="entry name" value="mnmE_trmE_thdF"/>
    <property type="match status" value="1"/>
</dbReference>
<keyword evidence="3 10" id="KW-0819">tRNA processing</keyword>
<dbReference type="InterPro" id="IPR004520">
    <property type="entry name" value="GTPase_MnmE"/>
</dbReference>
<dbReference type="EMBL" id="MN577571">
    <property type="protein sequence ID" value="QGT50551.1"/>
    <property type="molecule type" value="Genomic_DNA"/>
</dbReference>
<evidence type="ECO:0000256" key="5">
    <source>
        <dbReference type="ARBA" id="ARBA00022741"/>
    </source>
</evidence>
<dbReference type="PANTHER" id="PTHR42714:SF2">
    <property type="entry name" value="TRNA MODIFICATION GTPASE GTPBP3, MITOCHONDRIAL"/>
    <property type="match status" value="1"/>
</dbReference>
<dbReference type="InterPro" id="IPR027417">
    <property type="entry name" value="P-loop_NTPase"/>
</dbReference>
<comment type="subunit">
    <text evidence="10">Homodimer. Heterotetramer of two MnmE and two MnmG subunits.</text>
</comment>
<feature type="domain" description="TrmE-type G" evidence="12">
    <location>
        <begin position="213"/>
        <end position="372"/>
    </location>
</feature>
<name>A0A650EMM0_9BACT</name>
<evidence type="ECO:0000256" key="6">
    <source>
        <dbReference type="ARBA" id="ARBA00022801"/>
    </source>
</evidence>
<dbReference type="InterPro" id="IPR018948">
    <property type="entry name" value="GTP-bd_TrmE_N"/>
</dbReference>
<feature type="binding site" evidence="10">
    <location>
        <position position="78"/>
    </location>
    <ligand>
        <name>(6S)-5-formyl-5,6,7,8-tetrahydrofolate</name>
        <dbReference type="ChEBI" id="CHEBI:57457"/>
    </ligand>
</feature>
<dbReference type="Gene3D" id="1.20.120.430">
    <property type="entry name" value="tRNA modification GTPase MnmE domain 2"/>
    <property type="match status" value="1"/>
</dbReference>
<evidence type="ECO:0000256" key="8">
    <source>
        <dbReference type="ARBA" id="ARBA00022958"/>
    </source>
</evidence>
<feature type="binding site" evidence="10">
    <location>
        <begin position="267"/>
        <end position="270"/>
    </location>
    <ligand>
        <name>GTP</name>
        <dbReference type="ChEBI" id="CHEBI:37565"/>
    </ligand>
</feature>
<dbReference type="FunFam" id="3.40.50.300:FF:001376">
    <property type="entry name" value="tRNA modification GTPase MnmE"/>
    <property type="match status" value="1"/>
</dbReference>
<dbReference type="CDD" id="cd04164">
    <property type="entry name" value="trmE"/>
    <property type="match status" value="1"/>
</dbReference>
<feature type="binding site" evidence="10">
    <location>
        <position position="449"/>
    </location>
    <ligand>
        <name>(6S)-5-formyl-5,6,7,8-tetrahydrofolate</name>
        <dbReference type="ChEBI" id="CHEBI:57457"/>
    </ligand>
</feature>
<comment type="function">
    <text evidence="10">Exhibits a very high intrinsic GTPase hydrolysis rate. Involved in the addition of a carboxymethylaminomethyl (cmnm) group at the wobble position (U34) of certain tRNAs, forming tRNA-cmnm(5)s(2)U34.</text>
</comment>
<dbReference type="CDD" id="cd14858">
    <property type="entry name" value="TrmE_N"/>
    <property type="match status" value="1"/>
</dbReference>
<proteinExistence type="inferred from homology"/>
<sequence length="449" mass="48557">MQTTICALATGVGGAVALVRLSGPDALRILNAVTRCTKEWVPRQQTFCSVYDGETVLDKALVTYFPNPHSFTGEDVAEFALHASPYIKGRLLELLCQAGAVPAKRGEFSQRAFLNGKMDLVEAQGLCDLIASGNKAAHRLAMSSLDGKLSARLADMRLKLSELLAQIEVRLDDVDEEMTPLSDEFVRGEINGVLTHVKALADTFSVGRLIKDGVRVAIVGAPNGGKSSLLNALVGFDRAIVADACGTTRDTVEETLEINGQKIILTDTAGIREHALDPAEQEGMRRSTRAMESADVVLFVLDASRLLTDEERILWADIQKLGKRTLIIQNKTDLPHDPCTLENAHNYQVLAVSCKTGKGLAALKNAVTQDADEAQSAEGLMISNLRHYESLLRAQTELESALLRLEAAAGGEIYAEHLRGALIHLKDLIGEVTPDDVLGVIFSKFCMGK</sequence>
<comment type="similarity">
    <text evidence="1 10 11">Belongs to the TRAFAC class TrmE-Era-EngA-EngB-Septin-like GTPase superfamily. TrmE GTPase family.</text>
</comment>
<comment type="cofactor">
    <cofactor evidence="10">
        <name>K(+)</name>
        <dbReference type="ChEBI" id="CHEBI:29103"/>
    </cofactor>
    <text evidence="10">Binds 1 potassium ion per subunit.</text>
</comment>
<feature type="binding site" evidence="10">
    <location>
        <position position="227"/>
    </location>
    <ligand>
        <name>Mg(2+)</name>
        <dbReference type="ChEBI" id="CHEBI:18420"/>
    </ligand>
</feature>
<dbReference type="PROSITE" id="PS51709">
    <property type="entry name" value="G_TRME"/>
    <property type="match status" value="1"/>
</dbReference>
<comment type="caution">
    <text evidence="10">Lacks conserved residue(s) required for the propagation of feature annotation.</text>
</comment>
<dbReference type="NCBIfam" id="NF003661">
    <property type="entry name" value="PRK05291.1-3"/>
    <property type="match status" value="1"/>
</dbReference>
<evidence type="ECO:0000256" key="2">
    <source>
        <dbReference type="ARBA" id="ARBA00022490"/>
    </source>
</evidence>
<dbReference type="GO" id="GO:0002098">
    <property type="term" value="P:tRNA wobble uridine modification"/>
    <property type="evidence" value="ECO:0007669"/>
    <property type="project" value="TreeGrafter"/>
</dbReference>
<keyword evidence="8 10" id="KW-0630">Potassium</keyword>
<dbReference type="PRINTS" id="PR00326">
    <property type="entry name" value="GTP1OBG"/>
</dbReference>
<feature type="binding site" evidence="10">
    <location>
        <position position="117"/>
    </location>
    <ligand>
        <name>(6S)-5-formyl-5,6,7,8-tetrahydrofolate</name>
        <dbReference type="ChEBI" id="CHEBI:57457"/>
    </ligand>
</feature>
<dbReference type="HAMAP" id="MF_00379">
    <property type="entry name" value="GTPase_MnmE"/>
    <property type="match status" value="1"/>
</dbReference>
<evidence type="ECO:0000256" key="9">
    <source>
        <dbReference type="ARBA" id="ARBA00023134"/>
    </source>
</evidence>
<dbReference type="AlphaFoldDB" id="A0A650EMM0"/>
<dbReference type="InterPro" id="IPR031168">
    <property type="entry name" value="G_TrmE"/>
</dbReference>
<evidence type="ECO:0000256" key="11">
    <source>
        <dbReference type="RuleBase" id="RU003313"/>
    </source>
</evidence>
<evidence type="ECO:0000313" key="13">
    <source>
        <dbReference type="EMBL" id="QGT50551.1"/>
    </source>
</evidence>
<organism evidence="13">
    <name type="scientific">uncultured Elusimicrobia bacterium</name>
    <dbReference type="NCBI Taxonomy" id="699876"/>
    <lineage>
        <taxon>Bacteria</taxon>
        <taxon>Pseudomonadati</taxon>
        <taxon>Elusimicrobiota</taxon>
        <taxon>Elusimicrobia</taxon>
        <taxon>environmental samples</taxon>
    </lineage>
</organism>
<feature type="binding site" evidence="10">
    <location>
        <position position="20"/>
    </location>
    <ligand>
        <name>(6S)-5-formyl-5,6,7,8-tetrahydrofolate</name>
        <dbReference type="ChEBI" id="CHEBI:57457"/>
    </ligand>
</feature>
<dbReference type="InterPro" id="IPR027266">
    <property type="entry name" value="TrmE/GcvT-like"/>
</dbReference>
<evidence type="ECO:0000256" key="4">
    <source>
        <dbReference type="ARBA" id="ARBA00022723"/>
    </source>
</evidence>
<dbReference type="Pfam" id="PF10396">
    <property type="entry name" value="TrmE_N"/>
    <property type="match status" value="1"/>
</dbReference>
<keyword evidence="9 10" id="KW-0342">GTP-binding</keyword>
<comment type="subcellular location">
    <subcellularLocation>
        <location evidence="10">Cytoplasm</location>
    </subcellularLocation>
</comment>
<evidence type="ECO:0000259" key="12">
    <source>
        <dbReference type="PROSITE" id="PS51709"/>
    </source>
</evidence>
<dbReference type="Gene3D" id="3.30.1360.120">
    <property type="entry name" value="Probable tRNA modification gtpase trme, domain 1"/>
    <property type="match status" value="1"/>
</dbReference>
<dbReference type="GO" id="GO:0030488">
    <property type="term" value="P:tRNA methylation"/>
    <property type="evidence" value="ECO:0007669"/>
    <property type="project" value="TreeGrafter"/>
</dbReference>
<feature type="binding site" evidence="10">
    <location>
        <position position="248"/>
    </location>
    <ligand>
        <name>Mg(2+)</name>
        <dbReference type="ChEBI" id="CHEBI:18420"/>
    </ligand>
</feature>
<evidence type="ECO:0000256" key="3">
    <source>
        <dbReference type="ARBA" id="ARBA00022694"/>
    </source>
</evidence>
<dbReference type="GO" id="GO:0005525">
    <property type="term" value="F:GTP binding"/>
    <property type="evidence" value="ECO:0007669"/>
    <property type="project" value="UniProtKB-UniRule"/>
</dbReference>